<comment type="caution">
    <text evidence="3">The sequence shown here is derived from an EMBL/GenBank/DDBJ whole genome shotgun (WGS) entry which is preliminary data.</text>
</comment>
<organism evidence="3 4">
    <name type="scientific">Hydrogenophaga electricum</name>
    <dbReference type="NCBI Taxonomy" id="1230953"/>
    <lineage>
        <taxon>Bacteria</taxon>
        <taxon>Pseudomonadati</taxon>
        <taxon>Pseudomonadota</taxon>
        <taxon>Betaproteobacteria</taxon>
        <taxon>Burkholderiales</taxon>
        <taxon>Comamonadaceae</taxon>
        <taxon>Hydrogenophaga</taxon>
    </lineage>
</organism>
<reference evidence="4" key="1">
    <citation type="journal article" date="2019" name="Int. J. Syst. Evol. Microbiol.">
        <title>The Global Catalogue of Microorganisms (GCM) 10K type strain sequencing project: providing services to taxonomists for standard genome sequencing and annotation.</title>
        <authorList>
            <consortium name="The Broad Institute Genomics Platform"/>
            <consortium name="The Broad Institute Genome Sequencing Center for Infectious Disease"/>
            <person name="Wu L."/>
            <person name="Ma J."/>
        </authorList>
    </citation>
    <scope>NUCLEOTIDE SEQUENCE [LARGE SCALE GENOMIC DNA]</scope>
    <source>
        <strain evidence="4">NBRC 109341</strain>
    </source>
</reference>
<accession>A0ABQ6C2A9</accession>
<feature type="transmembrane region" description="Helical" evidence="2">
    <location>
        <begin position="107"/>
        <end position="124"/>
    </location>
</feature>
<sequence>MAIPWLTALKVIPWGDVIEHAPKVLAAARQLVDRQNKRPAPSAADAATPIPVAPEPDVLQREVAALQQDVQRLQQTQDQLTRTVADLAEQNTRLVGAVDVLRRRTRLLLAVAAVLALGLVWLGWR</sequence>
<dbReference type="Proteomes" id="UP001156903">
    <property type="component" value="Unassembled WGS sequence"/>
</dbReference>
<name>A0ABQ6C2A9_9BURK</name>
<evidence type="ECO:0008006" key="5">
    <source>
        <dbReference type="Google" id="ProtNLM"/>
    </source>
</evidence>
<keyword evidence="2" id="KW-0472">Membrane</keyword>
<keyword evidence="2" id="KW-0812">Transmembrane</keyword>
<proteinExistence type="predicted"/>
<gene>
    <name evidence="3" type="ORF">GCM10007935_15680</name>
</gene>
<evidence type="ECO:0000313" key="3">
    <source>
        <dbReference type="EMBL" id="GLS14137.1"/>
    </source>
</evidence>
<dbReference type="EMBL" id="BSPB01000009">
    <property type="protein sequence ID" value="GLS14137.1"/>
    <property type="molecule type" value="Genomic_DNA"/>
</dbReference>
<keyword evidence="1" id="KW-0175">Coiled coil</keyword>
<keyword evidence="2" id="KW-1133">Transmembrane helix</keyword>
<evidence type="ECO:0000256" key="1">
    <source>
        <dbReference type="SAM" id="Coils"/>
    </source>
</evidence>
<dbReference type="Gene3D" id="6.10.250.370">
    <property type="match status" value="1"/>
</dbReference>
<evidence type="ECO:0000256" key="2">
    <source>
        <dbReference type="SAM" id="Phobius"/>
    </source>
</evidence>
<evidence type="ECO:0000313" key="4">
    <source>
        <dbReference type="Proteomes" id="UP001156903"/>
    </source>
</evidence>
<protein>
    <recommendedName>
        <fullName evidence="5">Chemotaxis protein</fullName>
    </recommendedName>
</protein>
<keyword evidence="4" id="KW-1185">Reference proteome</keyword>
<feature type="coiled-coil region" evidence="1">
    <location>
        <begin position="63"/>
        <end position="90"/>
    </location>
</feature>